<keyword evidence="10" id="KW-0121">Carboxypeptidase</keyword>
<accession>A0A6J4NTH3</accession>
<protein>
    <submittedName>
        <fullName evidence="10">Peptidase M14, carboxypeptidase A</fullName>
    </submittedName>
</protein>
<dbReference type="PROSITE" id="PS52035">
    <property type="entry name" value="PEPTIDASE_M14"/>
    <property type="match status" value="1"/>
</dbReference>
<evidence type="ECO:0000256" key="6">
    <source>
        <dbReference type="ARBA" id="ARBA00023049"/>
    </source>
</evidence>
<keyword evidence="6" id="KW-0482">Metalloprotease</keyword>
<evidence type="ECO:0000256" key="2">
    <source>
        <dbReference type="ARBA" id="ARBA00005988"/>
    </source>
</evidence>
<dbReference type="PRINTS" id="PR00765">
    <property type="entry name" value="CRBOXYPTASEA"/>
</dbReference>
<gene>
    <name evidence="10" type="ORF">AVDCRST_MAG22-935</name>
</gene>
<proteinExistence type="inferred from homology"/>
<reference evidence="10" key="1">
    <citation type="submission" date="2020-02" db="EMBL/GenBank/DDBJ databases">
        <authorList>
            <person name="Meier V. D."/>
        </authorList>
    </citation>
    <scope>NUCLEOTIDE SEQUENCE</scope>
    <source>
        <strain evidence="10">AVDCRST_MAG22</strain>
    </source>
</reference>
<dbReference type="Pfam" id="PF00246">
    <property type="entry name" value="Peptidase_M14"/>
    <property type="match status" value="1"/>
</dbReference>
<evidence type="ECO:0000256" key="1">
    <source>
        <dbReference type="ARBA" id="ARBA00001947"/>
    </source>
</evidence>
<evidence type="ECO:0000256" key="4">
    <source>
        <dbReference type="ARBA" id="ARBA00022801"/>
    </source>
</evidence>
<evidence type="ECO:0000259" key="9">
    <source>
        <dbReference type="PROSITE" id="PS52035"/>
    </source>
</evidence>
<dbReference type="PANTHER" id="PTHR11705">
    <property type="entry name" value="PROTEASE FAMILY M14 CARBOXYPEPTIDASE A,B"/>
    <property type="match status" value="1"/>
</dbReference>
<evidence type="ECO:0000256" key="5">
    <source>
        <dbReference type="ARBA" id="ARBA00022833"/>
    </source>
</evidence>
<dbReference type="GO" id="GO:0006508">
    <property type="term" value="P:proteolysis"/>
    <property type="evidence" value="ECO:0007669"/>
    <property type="project" value="UniProtKB-KW"/>
</dbReference>
<dbReference type="CDD" id="cd06905">
    <property type="entry name" value="M14-like"/>
    <property type="match status" value="1"/>
</dbReference>
<dbReference type="GO" id="GO:0008270">
    <property type="term" value="F:zinc ion binding"/>
    <property type="evidence" value="ECO:0007669"/>
    <property type="project" value="InterPro"/>
</dbReference>
<evidence type="ECO:0000313" key="10">
    <source>
        <dbReference type="EMBL" id="CAA9396803.1"/>
    </source>
</evidence>
<keyword evidence="4" id="KW-0378">Hydrolase</keyword>
<dbReference type="SUPFAM" id="SSF53187">
    <property type="entry name" value="Zn-dependent exopeptidases"/>
    <property type="match status" value="1"/>
</dbReference>
<comment type="similarity">
    <text evidence="2 7">Belongs to the peptidase M14 family.</text>
</comment>
<dbReference type="GO" id="GO:0005615">
    <property type="term" value="C:extracellular space"/>
    <property type="evidence" value="ECO:0007669"/>
    <property type="project" value="TreeGrafter"/>
</dbReference>
<organism evidence="10">
    <name type="scientific">uncultured Rubrobacteraceae bacterium</name>
    <dbReference type="NCBI Taxonomy" id="349277"/>
    <lineage>
        <taxon>Bacteria</taxon>
        <taxon>Bacillati</taxon>
        <taxon>Actinomycetota</taxon>
        <taxon>Rubrobacteria</taxon>
        <taxon>Rubrobacterales</taxon>
        <taxon>Rubrobacteraceae</taxon>
        <taxon>environmental samples</taxon>
    </lineage>
</organism>
<keyword evidence="3" id="KW-0645">Protease</keyword>
<dbReference type="SMART" id="SM00631">
    <property type="entry name" value="Zn_pept"/>
    <property type="match status" value="1"/>
</dbReference>
<dbReference type="GO" id="GO:0004181">
    <property type="term" value="F:metallocarboxypeptidase activity"/>
    <property type="evidence" value="ECO:0007669"/>
    <property type="project" value="InterPro"/>
</dbReference>
<dbReference type="EMBL" id="CADCUV010000043">
    <property type="protein sequence ID" value="CAA9396803.1"/>
    <property type="molecule type" value="Genomic_DNA"/>
</dbReference>
<name>A0A6J4NTH3_9ACTN</name>
<keyword evidence="5" id="KW-0862">Zinc</keyword>
<feature type="domain" description="Peptidase M14" evidence="9">
    <location>
        <begin position="7"/>
        <end position="363"/>
    </location>
</feature>
<sequence>MKTSFDEYLRYEDLTRTLHALAEERPALCRVESVGRSVEGREIWLAELTNNETGPAREKPAFWVDGNTHAGEVTGSMAALYLVESLLEGYGTDDLITRLLDEQAFYVLPRLSPDGAERYLTTPQTLRSNPRPWPEPEPEPGLQPEDVDGDGHILQMRVEDEHGEWRVSGGDERLMVPRAPDEAEPGATYYRLYKEGTFKDYDGFGRKIARPFHGLDMNRQYPYRWREDADQGGAGPYPLSEPESRAHVDALLARRNVFSIHSHHTFCGAILRPYSDRNDKEMPDHDLAVYKAIGNRGTELTGYPNISVYHDFRYEEDKFITGAFDDWAFDYYGVFAFTVEFWSLAKAAGVEVKDFIEFFRDPPEEGSLKMLAWNDRELNGSGFSPWTSFDHPQLGPVEVGGWKTKFTHQNPPPKFLKGECEKLARFAIAHASTAPRLEADLQVEELGPGVRRLELRLQNTGYLPTNVTRVAADKKLVKPVKASLTLPEGTDLVTGEREVDLGHLAGRSALVGGGWRGPAFFQGLPSDHARRCVWVIRGEGPIGVEVRSEKAGVMRLEG</sequence>
<dbReference type="PANTHER" id="PTHR11705:SF143">
    <property type="entry name" value="SLL0236 PROTEIN"/>
    <property type="match status" value="1"/>
</dbReference>
<dbReference type="InterPro" id="IPR000834">
    <property type="entry name" value="Peptidase_M14"/>
</dbReference>
<feature type="compositionally biased region" description="Pro residues" evidence="8">
    <location>
        <begin position="131"/>
        <end position="141"/>
    </location>
</feature>
<evidence type="ECO:0000256" key="7">
    <source>
        <dbReference type="PROSITE-ProRule" id="PRU01379"/>
    </source>
</evidence>
<dbReference type="AlphaFoldDB" id="A0A6J4NTH3"/>
<feature type="region of interest" description="Disordered" evidence="8">
    <location>
        <begin position="122"/>
        <end position="149"/>
    </location>
</feature>
<dbReference type="Gene3D" id="3.40.630.10">
    <property type="entry name" value="Zn peptidases"/>
    <property type="match status" value="1"/>
</dbReference>
<evidence type="ECO:0000256" key="8">
    <source>
        <dbReference type="SAM" id="MobiDB-lite"/>
    </source>
</evidence>
<evidence type="ECO:0000256" key="3">
    <source>
        <dbReference type="ARBA" id="ARBA00022670"/>
    </source>
</evidence>
<comment type="cofactor">
    <cofactor evidence="1">
        <name>Zn(2+)</name>
        <dbReference type="ChEBI" id="CHEBI:29105"/>
    </cofactor>
</comment>
<feature type="active site" description="Proton donor/acceptor" evidence="7">
    <location>
        <position position="340"/>
    </location>
</feature>